<reference evidence="1" key="1">
    <citation type="submission" date="2019-08" db="EMBL/GenBank/DDBJ databases">
        <authorList>
            <person name="Liu F."/>
        </authorList>
    </citation>
    <scope>NUCLEOTIDE SEQUENCE [LARGE SCALE GENOMIC DNA]</scope>
    <source>
        <strain evidence="1">PA1801</strain>
        <tissue evidence="1">Leaf</tissue>
    </source>
</reference>
<keyword evidence="1" id="KW-0808">Transferase</keyword>
<dbReference type="AlphaFoldDB" id="A0A5B6VVN4"/>
<dbReference type="GO" id="GO:0003964">
    <property type="term" value="F:RNA-directed DNA polymerase activity"/>
    <property type="evidence" value="ECO:0007669"/>
    <property type="project" value="UniProtKB-KW"/>
</dbReference>
<keyword evidence="1" id="KW-0548">Nucleotidyltransferase</keyword>
<accession>A0A5B6VVN4</accession>
<sequence>MEKVRRNCGFMNGFDIEAEGSRGGLCLAWKEDIKVTLRSFSRNHIDVMRFTGFYGSLYANCKNDTWALLRRLGEDQSHPWLVKGDFNEIMYSFEKDGGIPRYERKIEAFRETLEDCQLEDIGHSGVWFAWERGNFAENNVKERLDRGVANEKWKSLFPTSSIHHLPQSLSDHCPLFLNTVGDNLYAGSLQFKFEAWWIMENSLEEEIKSSWDSTTGTILEKLEKLQEHLKKWARSVKRKREGLKKKLIKELEMLASKERDDDMIAKLIETRINLNVEIDKDEIYWEQRARANWLKVGDKNLSFFHKFTSSRRKRNRISKLQLEEGVYLRTVRWQKQLPYTFRSYLCRMESGIFLIYYKVLR</sequence>
<dbReference type="Proteomes" id="UP000325315">
    <property type="component" value="Unassembled WGS sequence"/>
</dbReference>
<evidence type="ECO:0000313" key="2">
    <source>
        <dbReference type="Proteomes" id="UP000325315"/>
    </source>
</evidence>
<comment type="caution">
    <text evidence="1">The sequence shown here is derived from an EMBL/GenBank/DDBJ whole genome shotgun (WGS) entry which is preliminary data.</text>
</comment>
<proteinExistence type="predicted"/>
<gene>
    <name evidence="1" type="ORF">EPI10_023642</name>
</gene>
<dbReference type="EMBL" id="SMMG02000005">
    <property type="protein sequence ID" value="KAA3473246.1"/>
    <property type="molecule type" value="Genomic_DNA"/>
</dbReference>
<dbReference type="OrthoDB" id="1751786at2759"/>
<dbReference type="InterPro" id="IPR036691">
    <property type="entry name" value="Endo/exonu/phosph_ase_sf"/>
</dbReference>
<dbReference type="PANTHER" id="PTHR33710">
    <property type="entry name" value="BNAC02G09200D PROTEIN"/>
    <property type="match status" value="1"/>
</dbReference>
<protein>
    <submittedName>
        <fullName evidence="1">Reverse transcriptase</fullName>
    </submittedName>
</protein>
<keyword evidence="2" id="KW-1185">Reference proteome</keyword>
<evidence type="ECO:0000313" key="1">
    <source>
        <dbReference type="EMBL" id="KAA3473246.1"/>
    </source>
</evidence>
<keyword evidence="1" id="KW-0695">RNA-directed DNA polymerase</keyword>
<name>A0A5B6VVN4_9ROSI</name>
<organism evidence="1 2">
    <name type="scientific">Gossypium australe</name>
    <dbReference type="NCBI Taxonomy" id="47621"/>
    <lineage>
        <taxon>Eukaryota</taxon>
        <taxon>Viridiplantae</taxon>
        <taxon>Streptophyta</taxon>
        <taxon>Embryophyta</taxon>
        <taxon>Tracheophyta</taxon>
        <taxon>Spermatophyta</taxon>
        <taxon>Magnoliopsida</taxon>
        <taxon>eudicotyledons</taxon>
        <taxon>Gunneridae</taxon>
        <taxon>Pentapetalae</taxon>
        <taxon>rosids</taxon>
        <taxon>malvids</taxon>
        <taxon>Malvales</taxon>
        <taxon>Malvaceae</taxon>
        <taxon>Malvoideae</taxon>
        <taxon>Gossypium</taxon>
    </lineage>
</organism>
<dbReference type="Gene3D" id="3.60.10.10">
    <property type="entry name" value="Endonuclease/exonuclease/phosphatase"/>
    <property type="match status" value="1"/>
</dbReference>
<dbReference type="SUPFAM" id="SSF56219">
    <property type="entry name" value="DNase I-like"/>
    <property type="match status" value="1"/>
</dbReference>
<dbReference type="PANTHER" id="PTHR33710:SF62">
    <property type="entry name" value="DUF4283 DOMAIN PROTEIN"/>
    <property type="match status" value="1"/>
</dbReference>